<gene>
    <name evidence="3" type="ORF">EDD73_11340</name>
</gene>
<accession>A0A4R2RJJ2</accession>
<reference evidence="3 4" key="1">
    <citation type="submission" date="2019-03" db="EMBL/GenBank/DDBJ databases">
        <title>Genomic Encyclopedia of Type Strains, Phase IV (KMG-IV): sequencing the most valuable type-strain genomes for metagenomic binning, comparative biology and taxonomic classification.</title>
        <authorList>
            <person name="Goeker M."/>
        </authorList>
    </citation>
    <scope>NUCLEOTIDE SEQUENCE [LARGE SCALE GENOMIC DNA]</scope>
    <source>
        <strain evidence="3 4">DSM 11170</strain>
    </source>
</reference>
<evidence type="ECO:0000256" key="1">
    <source>
        <dbReference type="SAM" id="MobiDB-lite"/>
    </source>
</evidence>
<proteinExistence type="predicted"/>
<evidence type="ECO:0000256" key="2">
    <source>
        <dbReference type="SAM" id="SignalP"/>
    </source>
</evidence>
<dbReference type="EMBL" id="SLXT01000013">
    <property type="protein sequence ID" value="TCP63990.1"/>
    <property type="molecule type" value="Genomic_DNA"/>
</dbReference>
<dbReference type="Proteomes" id="UP000294813">
    <property type="component" value="Unassembled WGS sequence"/>
</dbReference>
<evidence type="ECO:0000313" key="4">
    <source>
        <dbReference type="Proteomes" id="UP000294813"/>
    </source>
</evidence>
<dbReference type="OrthoDB" id="9873342at2"/>
<feature type="compositionally biased region" description="Low complexity" evidence="1">
    <location>
        <begin position="128"/>
        <end position="155"/>
    </location>
</feature>
<comment type="caution">
    <text evidence="3">The sequence shown here is derived from an EMBL/GenBank/DDBJ whole genome shotgun (WGS) entry which is preliminary data.</text>
</comment>
<dbReference type="AlphaFoldDB" id="A0A4R2RJJ2"/>
<keyword evidence="2" id="KW-0732">Signal</keyword>
<keyword evidence="4" id="KW-1185">Reference proteome</keyword>
<dbReference type="RefSeq" id="WP_131919342.1">
    <property type="nucleotide sequence ID" value="NZ_JAOQNU010000012.1"/>
</dbReference>
<feature type="compositionally biased region" description="Polar residues" evidence="1">
    <location>
        <begin position="116"/>
        <end position="127"/>
    </location>
</feature>
<evidence type="ECO:0008006" key="5">
    <source>
        <dbReference type="Google" id="ProtNLM"/>
    </source>
</evidence>
<protein>
    <recommendedName>
        <fullName evidence="5">DUF4247 domain-containing protein</fullName>
    </recommendedName>
</protein>
<sequence>MPEKFWLRGSRAVAIAAMLGVLTFPLAGCNDTSQVAQGDLVEEEYDEEEYEEEYEEEDDDSIFVHDGVRYIPYRSFTGPYVSGASLVAKKGDTYVPYTGAKYPTGWNANPNYVAKSSSTAKGTVGQRSSSFGSSKGSSSSFGSASSSSRSGSSSG</sequence>
<feature type="chain" id="PRO_5039587046" description="DUF4247 domain-containing protein" evidence="2">
    <location>
        <begin position="28"/>
        <end position="155"/>
    </location>
</feature>
<feature type="region of interest" description="Disordered" evidence="1">
    <location>
        <begin position="116"/>
        <end position="155"/>
    </location>
</feature>
<feature type="signal peptide" evidence="2">
    <location>
        <begin position="1"/>
        <end position="27"/>
    </location>
</feature>
<evidence type="ECO:0000313" key="3">
    <source>
        <dbReference type="EMBL" id="TCP63990.1"/>
    </source>
</evidence>
<name>A0A4R2RJJ2_9FIRM</name>
<organism evidence="3 4">
    <name type="scientific">Heliophilum fasciatum</name>
    <dbReference type="NCBI Taxonomy" id="35700"/>
    <lineage>
        <taxon>Bacteria</taxon>
        <taxon>Bacillati</taxon>
        <taxon>Bacillota</taxon>
        <taxon>Clostridia</taxon>
        <taxon>Eubacteriales</taxon>
        <taxon>Heliobacteriaceae</taxon>
        <taxon>Heliophilum</taxon>
    </lineage>
</organism>